<dbReference type="SUPFAM" id="SSF55031">
    <property type="entry name" value="Bacterial exopeptidase dimerisation domain"/>
    <property type="match status" value="1"/>
</dbReference>
<keyword evidence="7" id="KW-0479">Metal-binding</keyword>
<evidence type="ECO:0000256" key="3">
    <source>
        <dbReference type="ARBA" id="ARBA00005130"/>
    </source>
</evidence>
<comment type="caution">
    <text evidence="14">The sequence shown here is derived from an EMBL/GenBank/DDBJ whole genome shotgun (WGS) entry which is preliminary data.</text>
</comment>
<proteinExistence type="inferred from homology"/>
<dbReference type="InterPro" id="IPR036264">
    <property type="entry name" value="Bact_exopeptidase_dim_dom"/>
</dbReference>
<evidence type="ECO:0000256" key="6">
    <source>
        <dbReference type="ARBA" id="ARBA00016853"/>
    </source>
</evidence>
<evidence type="ECO:0000313" key="16">
    <source>
        <dbReference type="Proteomes" id="UP000435177"/>
    </source>
</evidence>
<dbReference type="EMBL" id="WOAA01000002">
    <property type="protein sequence ID" value="MUG65301.1"/>
    <property type="molecule type" value="Genomic_DNA"/>
</dbReference>
<comment type="catalytic activity">
    <reaction evidence="11">
        <text>N-succinyl-(2S,6S)-2,6-diaminopimelate + H2O = (2S,6S)-2,6-diaminopimelate + succinate</text>
        <dbReference type="Rhea" id="RHEA:22608"/>
        <dbReference type="ChEBI" id="CHEBI:15377"/>
        <dbReference type="ChEBI" id="CHEBI:30031"/>
        <dbReference type="ChEBI" id="CHEBI:57609"/>
        <dbReference type="ChEBI" id="CHEBI:58087"/>
        <dbReference type="EC" id="3.5.1.18"/>
    </reaction>
</comment>
<reference evidence="14 15" key="1">
    <citation type="submission" date="2017-07" db="EMBL/GenBank/DDBJ databases">
        <title>Isolation and whole genome analysis of endospore-forming bacteria from heroin.</title>
        <authorList>
            <person name="Kalinowski J."/>
            <person name="Ahrens B."/>
            <person name="Al-Dilaimi A."/>
            <person name="Winkler A."/>
            <person name="Wibberg D."/>
            <person name="Schleenbecker U."/>
            <person name="Ruckert C."/>
            <person name="Wolfel R."/>
            <person name="Grass G."/>
        </authorList>
    </citation>
    <scope>NUCLEOTIDE SEQUENCE [LARGE SCALE GENOMIC DNA]</scope>
    <source>
        <strain evidence="14 15">7537-G1</strain>
    </source>
</reference>
<dbReference type="InterPro" id="IPR011650">
    <property type="entry name" value="Peptidase_M20_dimer"/>
</dbReference>
<dbReference type="EMBL" id="NPBY01000025">
    <property type="protein sequence ID" value="PAD78147.1"/>
    <property type="molecule type" value="Genomic_DNA"/>
</dbReference>
<name>A0A268EYE9_9BACL</name>
<dbReference type="OrthoDB" id="9792335at2"/>
<dbReference type="RefSeq" id="WP_095264514.1">
    <property type="nucleotide sequence ID" value="NZ_NPBY01000025.1"/>
</dbReference>
<evidence type="ECO:0000313" key="14">
    <source>
        <dbReference type="EMBL" id="PAD78147.1"/>
    </source>
</evidence>
<keyword evidence="16" id="KW-1185">Reference proteome</keyword>
<dbReference type="CDD" id="cd08659">
    <property type="entry name" value="M20_ArgE_DapE-like"/>
    <property type="match status" value="1"/>
</dbReference>
<dbReference type="Proteomes" id="UP000215596">
    <property type="component" value="Unassembled WGS sequence"/>
</dbReference>
<keyword evidence="8" id="KW-0378">Hydrolase</keyword>
<evidence type="ECO:0000256" key="10">
    <source>
        <dbReference type="ARBA" id="ARBA00023285"/>
    </source>
</evidence>
<dbReference type="AlphaFoldDB" id="A0A268EYE9"/>
<evidence type="ECO:0000256" key="1">
    <source>
        <dbReference type="ARBA" id="ARBA00001941"/>
    </source>
</evidence>
<dbReference type="PANTHER" id="PTHR43808">
    <property type="entry name" value="ACETYLORNITHINE DEACETYLASE"/>
    <property type="match status" value="1"/>
</dbReference>
<dbReference type="InterPro" id="IPR050072">
    <property type="entry name" value="Peptidase_M20A"/>
</dbReference>
<dbReference type="Pfam" id="PF07687">
    <property type="entry name" value="M20_dimer"/>
    <property type="match status" value="1"/>
</dbReference>
<dbReference type="UniPathway" id="UPA00034">
    <property type="reaction ID" value="UER00021"/>
</dbReference>
<dbReference type="NCBIfam" id="TIGR01910">
    <property type="entry name" value="DapE-ArgE"/>
    <property type="match status" value="1"/>
</dbReference>
<keyword evidence="9" id="KW-0862">Zinc</keyword>
<dbReference type="Gene3D" id="3.40.630.10">
    <property type="entry name" value="Zn peptidases"/>
    <property type="match status" value="2"/>
</dbReference>
<dbReference type="PROSITE" id="PS00758">
    <property type="entry name" value="ARGE_DAPE_CPG2_1"/>
    <property type="match status" value="1"/>
</dbReference>
<dbReference type="SUPFAM" id="SSF53187">
    <property type="entry name" value="Zn-dependent exopeptidases"/>
    <property type="match status" value="1"/>
</dbReference>
<dbReference type="GO" id="GO:0009014">
    <property type="term" value="F:succinyl-diaminopimelate desuccinylase activity"/>
    <property type="evidence" value="ECO:0007669"/>
    <property type="project" value="UniProtKB-EC"/>
</dbReference>
<comment type="similarity">
    <text evidence="4">Belongs to the peptidase M20A family.</text>
</comment>
<comment type="cofactor">
    <cofactor evidence="1">
        <name>Co(2+)</name>
        <dbReference type="ChEBI" id="CHEBI:48828"/>
    </cofactor>
</comment>
<comment type="cofactor">
    <cofactor evidence="2">
        <name>Zn(2+)</name>
        <dbReference type="ChEBI" id="CHEBI:29105"/>
    </cofactor>
</comment>
<comment type="pathway">
    <text evidence="3">Amino-acid biosynthesis; L-lysine biosynthesis via DAP pathway; LL-2,6-diaminopimelate from (S)-tetrahydrodipicolinate (succinylase route): step 3/3.</text>
</comment>
<dbReference type="InterPro" id="IPR002933">
    <property type="entry name" value="Peptidase_M20"/>
</dbReference>
<dbReference type="PANTHER" id="PTHR43808:SF32">
    <property type="entry name" value="ARGE_DAPE-RELATED DEACYLASE"/>
    <property type="match status" value="1"/>
</dbReference>
<reference evidence="13 16" key="2">
    <citation type="submission" date="2019-11" db="EMBL/GenBank/DDBJ databases">
        <title>Draft genome sequences of five Paenibacillus species of dairy origin.</title>
        <authorList>
            <person name="Olajide A.M."/>
            <person name="Chen S."/>
            <person name="Lapointe G."/>
        </authorList>
    </citation>
    <scope>NUCLEOTIDE SEQUENCE [LARGE SCALE GENOMIC DNA]</scope>
    <source>
        <strain evidence="13 16">3CS1</strain>
    </source>
</reference>
<evidence type="ECO:0000256" key="8">
    <source>
        <dbReference type="ARBA" id="ARBA00022801"/>
    </source>
</evidence>
<evidence type="ECO:0000256" key="7">
    <source>
        <dbReference type="ARBA" id="ARBA00022723"/>
    </source>
</evidence>
<organism evidence="14 15">
    <name type="scientific">Paenibacillus campinasensis</name>
    <dbReference type="NCBI Taxonomy" id="66347"/>
    <lineage>
        <taxon>Bacteria</taxon>
        <taxon>Bacillati</taxon>
        <taxon>Bacillota</taxon>
        <taxon>Bacilli</taxon>
        <taxon>Bacillales</taxon>
        <taxon>Paenibacillaceae</taxon>
        <taxon>Paenibacillus</taxon>
    </lineage>
</organism>
<sequence>MNRSWEDVFDEQELLDITSGLIRCQSVNPPGHEEVAARYIKELLEREGIQAELQWPAPGRANLTAVLTGQRPGPRLLLNGHLDVVPAGEDWSVDPFAATIKDGFLIGRGAADMKSGVAAMLYAAICLQRSGNPFAGELILFFNADEERVNLGMRHFVEHPIHADYAVIGEPTELDICIAHKGIGRYRVRTSGAAAHAGKVKSPDNAIPKMAALIAGLQPLRSHLQTQSHPILGSPALNVTQIKGGTAPNIIPQSCEIEIDRRLIPGETRERVLKQLNDALTAAAGGSDFDYEIEDYLFLPATLIEEDHPLVLGLADAVQVVRGSTPVVGVFEAFCEAPFLSGDLGIPTVIFGPGSLLQAHVKDEYVPVIEIVQAARIYGNLAIGILQ</sequence>
<evidence type="ECO:0000256" key="5">
    <source>
        <dbReference type="ARBA" id="ARBA00011921"/>
    </source>
</evidence>
<keyword evidence="10" id="KW-0170">Cobalt</keyword>
<gene>
    <name evidence="14" type="ORF">CHH67_07310</name>
    <name evidence="13" type="ORF">GNP94_04680</name>
</gene>
<evidence type="ECO:0000313" key="13">
    <source>
        <dbReference type="EMBL" id="MUG65301.1"/>
    </source>
</evidence>
<accession>A0A268EYE9</accession>
<protein>
    <recommendedName>
        <fullName evidence="6">Probable succinyl-diaminopimelate desuccinylase</fullName>
        <ecNumber evidence="5">3.5.1.18</ecNumber>
    </recommendedName>
</protein>
<dbReference type="InterPro" id="IPR001261">
    <property type="entry name" value="ArgE/DapE_CS"/>
</dbReference>
<dbReference type="EC" id="3.5.1.18" evidence="5"/>
<evidence type="ECO:0000313" key="15">
    <source>
        <dbReference type="Proteomes" id="UP000215596"/>
    </source>
</evidence>
<evidence type="ECO:0000256" key="4">
    <source>
        <dbReference type="ARBA" id="ARBA00006247"/>
    </source>
</evidence>
<dbReference type="Proteomes" id="UP000435177">
    <property type="component" value="Unassembled WGS sequence"/>
</dbReference>
<dbReference type="Gene3D" id="3.30.70.360">
    <property type="match status" value="1"/>
</dbReference>
<evidence type="ECO:0000256" key="2">
    <source>
        <dbReference type="ARBA" id="ARBA00001947"/>
    </source>
</evidence>
<dbReference type="InterPro" id="IPR010182">
    <property type="entry name" value="ArgE/DapE"/>
</dbReference>
<dbReference type="GO" id="GO:0009089">
    <property type="term" value="P:lysine biosynthetic process via diaminopimelate"/>
    <property type="evidence" value="ECO:0007669"/>
    <property type="project" value="UniProtKB-UniPathway"/>
</dbReference>
<feature type="domain" description="Peptidase M20 dimerisation" evidence="12">
    <location>
        <begin position="178"/>
        <end position="284"/>
    </location>
</feature>
<dbReference type="GO" id="GO:0046872">
    <property type="term" value="F:metal ion binding"/>
    <property type="evidence" value="ECO:0007669"/>
    <property type="project" value="UniProtKB-KW"/>
</dbReference>
<evidence type="ECO:0000256" key="9">
    <source>
        <dbReference type="ARBA" id="ARBA00022833"/>
    </source>
</evidence>
<evidence type="ECO:0000259" key="12">
    <source>
        <dbReference type="Pfam" id="PF07687"/>
    </source>
</evidence>
<dbReference type="Pfam" id="PF01546">
    <property type="entry name" value="Peptidase_M20"/>
    <property type="match status" value="1"/>
</dbReference>
<evidence type="ECO:0000256" key="11">
    <source>
        <dbReference type="ARBA" id="ARBA00051301"/>
    </source>
</evidence>